<dbReference type="Proteomes" id="UP000634672">
    <property type="component" value="Unassembled WGS sequence"/>
</dbReference>
<keyword evidence="2" id="KW-1185">Reference proteome</keyword>
<name>A0ABR7H826_9FIRM</name>
<sequence>MKECKYLPLVLVIFILTSCNLSYRKGTLRDVEMTQAETSAEEEFKDKLKRMVLEKTQDPVCAFLYIDGSREEDSYAFVFTGKMMEEYANKSFQGELWYVNGQDCILLTDEIETDSFEPVILETNHHLLYQTSSSLPGSAESYIWTVKERKPQLVLETLGSCFMDNGLLAFVQTSAAIKEGGRSWRRYYLYWDSEKQSYQRYGSKRITEEEFLSYENAQEVRDQVEIAIEKDIQESDAADLKSESHFEYSYIKCDCGIIYVNYIRTGNKGTLYYYSILTEREGTVILEERQHYDTYEKGYMEEAGGR</sequence>
<protein>
    <recommendedName>
        <fullName evidence="3">DUF4362 domain-containing protein</fullName>
    </recommendedName>
</protein>
<reference evidence="1 2" key="1">
    <citation type="submission" date="2020-08" db="EMBL/GenBank/DDBJ databases">
        <title>Genome public.</title>
        <authorList>
            <person name="Liu C."/>
            <person name="Sun Q."/>
        </authorList>
    </citation>
    <scope>NUCLEOTIDE SEQUENCE [LARGE SCALE GENOMIC DNA]</scope>
    <source>
        <strain evidence="1 2">NSJ-66</strain>
    </source>
</reference>
<proteinExistence type="predicted"/>
<evidence type="ECO:0008006" key="3">
    <source>
        <dbReference type="Google" id="ProtNLM"/>
    </source>
</evidence>
<evidence type="ECO:0000313" key="1">
    <source>
        <dbReference type="EMBL" id="MBC5709319.1"/>
    </source>
</evidence>
<dbReference type="PROSITE" id="PS51257">
    <property type="entry name" value="PROKAR_LIPOPROTEIN"/>
    <property type="match status" value="1"/>
</dbReference>
<dbReference type="RefSeq" id="WP_187022370.1">
    <property type="nucleotide sequence ID" value="NZ_JACOPB010000006.1"/>
</dbReference>
<organism evidence="1 2">
    <name type="scientific">Hungatella hominis</name>
    <dbReference type="NCBI Taxonomy" id="2763050"/>
    <lineage>
        <taxon>Bacteria</taxon>
        <taxon>Bacillati</taxon>
        <taxon>Bacillota</taxon>
        <taxon>Clostridia</taxon>
        <taxon>Lachnospirales</taxon>
        <taxon>Lachnospiraceae</taxon>
        <taxon>Hungatella</taxon>
    </lineage>
</organism>
<evidence type="ECO:0000313" key="2">
    <source>
        <dbReference type="Proteomes" id="UP000634672"/>
    </source>
</evidence>
<comment type="caution">
    <text evidence="1">The sequence shown here is derived from an EMBL/GenBank/DDBJ whole genome shotgun (WGS) entry which is preliminary data.</text>
</comment>
<gene>
    <name evidence="1" type="ORF">H8S75_15275</name>
</gene>
<accession>A0ABR7H826</accession>
<dbReference type="EMBL" id="JACOPB010000006">
    <property type="protein sequence ID" value="MBC5709319.1"/>
    <property type="molecule type" value="Genomic_DNA"/>
</dbReference>